<evidence type="ECO:0000313" key="2">
    <source>
        <dbReference type="EMBL" id="KNG94488.1"/>
    </source>
</evidence>
<name>A0A0L1JSX8_9RHOB</name>
<sequence>MTTTDLIHGALVADAAARGLHWLYDPARIAEIAARRGSAAFVPLDRANFADAAGVFVHAEGTDGRQTQYGEALVLATRVITECGGFNAGAYQDAYQAHFGAGGTYSGYIDRPTRGTLDHLAAAITDPSGLEDEQLPAIATLPAVVHAHGQQADLETPVKAAIAVTNVHDEARYYGSIAARLMKLVGDGAELKTALRASADGHADLTAALDAKTDDSVAYGEVTGRACHLRQGVPLAFHILARADSYSDAVERNIRAGGDSAGRAILVGAVAGAAFGIGGSRGIPLRWITQTSSLGEITALLGT</sequence>
<dbReference type="AlphaFoldDB" id="A0A0L1JSX8"/>
<feature type="binding site" evidence="1">
    <location>
        <position position="259"/>
    </location>
    <ligand>
        <name>Mg(2+)</name>
        <dbReference type="ChEBI" id="CHEBI:18420"/>
        <label>1</label>
    </ligand>
</feature>
<keyword evidence="3" id="KW-1185">Reference proteome</keyword>
<keyword evidence="1" id="KW-0460">Magnesium</keyword>
<keyword evidence="1" id="KW-0479">Metal-binding</keyword>
<comment type="caution">
    <text evidence="2">The sequence shown here is derived from an EMBL/GenBank/DDBJ whole genome shotgun (WGS) entry which is preliminary data.</text>
</comment>
<evidence type="ECO:0000256" key="1">
    <source>
        <dbReference type="PIRSR" id="PIRSR605502-1"/>
    </source>
</evidence>
<dbReference type="Gene3D" id="1.10.4080.10">
    <property type="entry name" value="ADP-ribosylation/Crystallin J1"/>
    <property type="match status" value="1"/>
</dbReference>
<dbReference type="GO" id="GO:0046872">
    <property type="term" value="F:metal ion binding"/>
    <property type="evidence" value="ECO:0007669"/>
    <property type="project" value="UniProtKB-KW"/>
</dbReference>
<dbReference type="InterPro" id="IPR036705">
    <property type="entry name" value="Ribosyl_crysJ1_sf"/>
</dbReference>
<comment type="cofactor">
    <cofactor evidence="1">
        <name>Mg(2+)</name>
        <dbReference type="ChEBI" id="CHEBI:18420"/>
    </cofactor>
    <text evidence="1">Binds 2 magnesium ions per subunit.</text>
</comment>
<dbReference type="SUPFAM" id="SSF101478">
    <property type="entry name" value="ADP-ribosylglycohydrolase"/>
    <property type="match status" value="1"/>
</dbReference>
<dbReference type="RefSeq" id="WP_050529455.1">
    <property type="nucleotide sequence ID" value="NZ_AQQZ01000002.1"/>
</dbReference>
<dbReference type="STRING" id="1317121.ATO11_03450"/>
<dbReference type="OrthoDB" id="6193578at2"/>
<proteinExistence type="predicted"/>
<evidence type="ECO:0000313" key="3">
    <source>
        <dbReference type="Proteomes" id="UP000036938"/>
    </source>
</evidence>
<reference evidence="2 3" key="1">
    <citation type="journal article" date="2015" name="Int. J. Syst. Evol. Microbiol.">
        <title>Aestuariivita atlantica sp. nov., isolated from deep sea sediment of the Atlantic Ocean.</title>
        <authorList>
            <person name="Li G."/>
            <person name="Lai Q."/>
            <person name="Du Y."/>
            <person name="Liu X."/>
            <person name="Sun F."/>
            <person name="Shao Z."/>
        </authorList>
    </citation>
    <scope>NUCLEOTIDE SEQUENCE [LARGE SCALE GENOMIC DNA]</scope>
    <source>
        <strain evidence="2 3">22II-S11-z3</strain>
    </source>
</reference>
<organism evidence="2 3">
    <name type="scientific">Pseudaestuariivita atlantica</name>
    <dbReference type="NCBI Taxonomy" id="1317121"/>
    <lineage>
        <taxon>Bacteria</taxon>
        <taxon>Pseudomonadati</taxon>
        <taxon>Pseudomonadota</taxon>
        <taxon>Alphaproteobacteria</taxon>
        <taxon>Rhodobacterales</taxon>
        <taxon>Paracoccaceae</taxon>
        <taxon>Pseudaestuariivita</taxon>
    </lineage>
</organism>
<dbReference type="Proteomes" id="UP000036938">
    <property type="component" value="Unassembled WGS sequence"/>
</dbReference>
<protein>
    <recommendedName>
        <fullName evidence="4">Crystallin</fullName>
    </recommendedName>
</protein>
<gene>
    <name evidence="2" type="ORF">ATO11_03450</name>
</gene>
<dbReference type="EMBL" id="AQQZ01000002">
    <property type="protein sequence ID" value="KNG94488.1"/>
    <property type="molecule type" value="Genomic_DNA"/>
</dbReference>
<accession>A0A0L1JSX8</accession>
<dbReference type="Pfam" id="PF03747">
    <property type="entry name" value="ADP_ribosyl_GH"/>
    <property type="match status" value="1"/>
</dbReference>
<dbReference type="InterPro" id="IPR005502">
    <property type="entry name" value="Ribosyl_crysJ1"/>
</dbReference>
<evidence type="ECO:0008006" key="4">
    <source>
        <dbReference type="Google" id="ProtNLM"/>
    </source>
</evidence>